<evidence type="ECO:0000313" key="2">
    <source>
        <dbReference type="EMBL" id="QWK93162.1"/>
    </source>
</evidence>
<keyword evidence="3" id="KW-1185">Reference proteome</keyword>
<organism evidence="2 3">
    <name type="scientific">Gemmobacter fulvus</name>
    <dbReference type="NCBI Taxonomy" id="2840474"/>
    <lineage>
        <taxon>Bacteria</taxon>
        <taxon>Pseudomonadati</taxon>
        <taxon>Pseudomonadota</taxon>
        <taxon>Alphaproteobacteria</taxon>
        <taxon>Rhodobacterales</taxon>
        <taxon>Paracoccaceae</taxon>
        <taxon>Gemmobacter</taxon>
    </lineage>
</organism>
<keyword evidence="1" id="KW-1133">Transmembrane helix</keyword>
<feature type="transmembrane region" description="Helical" evidence="1">
    <location>
        <begin position="34"/>
        <end position="54"/>
    </location>
</feature>
<evidence type="ECO:0008006" key="4">
    <source>
        <dbReference type="Google" id="ProtNLM"/>
    </source>
</evidence>
<evidence type="ECO:0000313" key="3">
    <source>
        <dbReference type="Proteomes" id="UP000679352"/>
    </source>
</evidence>
<gene>
    <name evidence="2" type="ORF">KM031_22220</name>
</gene>
<protein>
    <recommendedName>
        <fullName evidence="4">Apolipoprotein acyltransferase</fullName>
    </recommendedName>
</protein>
<dbReference type="RefSeq" id="WP_215507455.1">
    <property type="nucleotide sequence ID" value="NZ_CP076366.1"/>
</dbReference>
<dbReference type="Proteomes" id="UP000679352">
    <property type="component" value="Plasmid p5"/>
</dbReference>
<reference evidence="2" key="1">
    <citation type="submission" date="2021-06" db="EMBL/GenBank/DDBJ databases">
        <authorList>
            <person name="Lee C.-S."/>
            <person name="Jin L."/>
        </authorList>
    </citation>
    <scope>NUCLEOTIDE SEQUENCE</scope>
    <source>
        <strain evidence="2">Con5</strain>
        <plasmid evidence="2">p5</plasmid>
    </source>
</reference>
<dbReference type="EMBL" id="CP076366">
    <property type="protein sequence ID" value="QWK93162.1"/>
    <property type="molecule type" value="Genomic_DNA"/>
</dbReference>
<keyword evidence="1" id="KW-0472">Membrane</keyword>
<name>A0A975PBY2_9RHOB</name>
<keyword evidence="1" id="KW-0812">Transmembrane</keyword>
<proteinExistence type="predicted"/>
<evidence type="ECO:0000256" key="1">
    <source>
        <dbReference type="SAM" id="Phobius"/>
    </source>
</evidence>
<dbReference type="KEGG" id="gfu:KM031_22220"/>
<accession>A0A975PBY2</accession>
<geneLocation type="plasmid" evidence="2 3">
    <name>p5</name>
</geneLocation>
<dbReference type="AlphaFoldDB" id="A0A975PBY2"/>
<sequence length="57" mass="6123">MIGLLFGGIGFVWGYLLARQRGGKRMDRLQHGAGFAIAFGLFGIFLGIALGRFLGAH</sequence>
<keyword evidence="2" id="KW-0614">Plasmid</keyword>